<dbReference type="InParanoid" id="K1QRM9"/>
<dbReference type="InterPro" id="IPR001611">
    <property type="entry name" value="Leu-rich_rpt"/>
</dbReference>
<feature type="domain" description="U2A'/phosphoprotein 32 family A C-terminal" evidence="5">
    <location>
        <begin position="163"/>
        <end position="181"/>
    </location>
</feature>
<reference evidence="6" key="1">
    <citation type="journal article" date="2012" name="Nature">
        <title>The oyster genome reveals stress adaptation and complexity of shell formation.</title>
        <authorList>
            <person name="Zhang G."/>
            <person name="Fang X."/>
            <person name="Guo X."/>
            <person name="Li L."/>
            <person name="Luo R."/>
            <person name="Xu F."/>
            <person name="Yang P."/>
            <person name="Zhang L."/>
            <person name="Wang X."/>
            <person name="Qi H."/>
            <person name="Xiong Z."/>
            <person name="Que H."/>
            <person name="Xie Y."/>
            <person name="Holland P.W."/>
            <person name="Paps J."/>
            <person name="Zhu Y."/>
            <person name="Wu F."/>
            <person name="Chen Y."/>
            <person name="Wang J."/>
            <person name="Peng C."/>
            <person name="Meng J."/>
            <person name="Yang L."/>
            <person name="Liu J."/>
            <person name="Wen B."/>
            <person name="Zhang N."/>
            <person name="Huang Z."/>
            <person name="Zhu Q."/>
            <person name="Feng Y."/>
            <person name="Mount A."/>
            <person name="Hedgecock D."/>
            <person name="Xu Z."/>
            <person name="Liu Y."/>
            <person name="Domazet-Loso T."/>
            <person name="Du Y."/>
            <person name="Sun X."/>
            <person name="Zhang S."/>
            <person name="Liu B."/>
            <person name="Cheng P."/>
            <person name="Jiang X."/>
            <person name="Li J."/>
            <person name="Fan D."/>
            <person name="Wang W."/>
            <person name="Fu W."/>
            <person name="Wang T."/>
            <person name="Wang B."/>
            <person name="Zhang J."/>
            <person name="Peng Z."/>
            <person name="Li Y."/>
            <person name="Li N."/>
            <person name="Wang J."/>
            <person name="Chen M."/>
            <person name="He Y."/>
            <person name="Tan F."/>
            <person name="Song X."/>
            <person name="Zheng Q."/>
            <person name="Huang R."/>
            <person name="Yang H."/>
            <person name="Du X."/>
            <person name="Chen L."/>
            <person name="Yang M."/>
            <person name="Gaffney P.M."/>
            <person name="Wang S."/>
            <person name="Luo L."/>
            <person name="She Z."/>
            <person name="Ming Y."/>
            <person name="Huang W."/>
            <person name="Zhang S."/>
            <person name="Huang B."/>
            <person name="Zhang Y."/>
            <person name="Qu T."/>
            <person name="Ni P."/>
            <person name="Miao G."/>
            <person name="Wang J."/>
            <person name="Wang Q."/>
            <person name="Steinberg C.E."/>
            <person name="Wang H."/>
            <person name="Li N."/>
            <person name="Qian L."/>
            <person name="Zhang G."/>
            <person name="Li Y."/>
            <person name="Yang H."/>
            <person name="Liu X."/>
            <person name="Wang J."/>
            <person name="Yin Y."/>
            <person name="Wang J."/>
        </authorList>
    </citation>
    <scope>NUCLEOTIDE SEQUENCE [LARGE SCALE GENOMIC DNA]</scope>
    <source>
        <strain evidence="6">05x7-T-G4-1.051#20</strain>
    </source>
</reference>
<evidence type="ECO:0000259" key="5">
    <source>
        <dbReference type="SMART" id="SM00446"/>
    </source>
</evidence>
<dbReference type="SMART" id="SM00446">
    <property type="entry name" value="LRRcap"/>
    <property type="match status" value="1"/>
</dbReference>
<dbReference type="Gene3D" id="3.80.10.10">
    <property type="entry name" value="Ribonuclease Inhibitor"/>
    <property type="match status" value="1"/>
</dbReference>
<comment type="similarity">
    <text evidence="3">Belongs to the ANP32 family.</text>
</comment>
<feature type="region of interest" description="Disordered" evidence="4">
    <location>
        <begin position="235"/>
        <end position="278"/>
    </location>
</feature>
<gene>
    <name evidence="6" type="ORF">CGI_10011146</name>
</gene>
<evidence type="ECO:0000256" key="1">
    <source>
        <dbReference type="ARBA" id="ARBA00022614"/>
    </source>
</evidence>
<evidence type="ECO:0000256" key="2">
    <source>
        <dbReference type="ARBA" id="ARBA00022737"/>
    </source>
</evidence>
<dbReference type="Pfam" id="PF14580">
    <property type="entry name" value="LRR_9"/>
    <property type="match status" value="1"/>
</dbReference>
<dbReference type="HOGENOM" id="CLU_063314_1_0_1"/>
<dbReference type="GO" id="GO:0005634">
    <property type="term" value="C:nucleus"/>
    <property type="evidence" value="ECO:0007669"/>
    <property type="project" value="TreeGrafter"/>
</dbReference>
<name>K1QRM9_MAGGI</name>
<evidence type="ECO:0000256" key="4">
    <source>
        <dbReference type="SAM" id="MobiDB-lite"/>
    </source>
</evidence>
<feature type="region of interest" description="Disordered" evidence="4">
    <location>
        <begin position="182"/>
        <end position="221"/>
    </location>
</feature>
<dbReference type="PANTHER" id="PTHR11375:SF0">
    <property type="entry name" value="ACIDIC LEUCINE-RICH NUCLEAR PHOSPHOPROTEIN 32 FAMILY MEMBER A"/>
    <property type="match status" value="1"/>
</dbReference>
<dbReference type="PANTHER" id="PTHR11375">
    <property type="entry name" value="ACIDIC LEUCINE-RICH NUCLEAR PHOSPHOPROTEIN 32"/>
    <property type="match status" value="1"/>
</dbReference>
<dbReference type="PROSITE" id="PS51450">
    <property type="entry name" value="LRR"/>
    <property type="match status" value="2"/>
</dbReference>
<dbReference type="EMBL" id="JH817784">
    <property type="protein sequence ID" value="EKC24206.1"/>
    <property type="molecule type" value="Genomic_DNA"/>
</dbReference>
<protein>
    <submittedName>
        <fullName evidence="6">Acidic leucine-rich nuclear phosphoprotein 32 family member A</fullName>
    </submittedName>
</protein>
<dbReference type="GO" id="GO:0042393">
    <property type="term" value="F:histone binding"/>
    <property type="evidence" value="ECO:0007669"/>
    <property type="project" value="TreeGrafter"/>
</dbReference>
<feature type="compositionally biased region" description="Acidic residues" evidence="4">
    <location>
        <begin position="189"/>
        <end position="215"/>
    </location>
</feature>
<sequence length="278" mass="31493">MDHVDKFSRDNYTHLEGLKREQLNVFKTVKEITGYLTVQGGNPAMSDLSFLSNLQVIHGRDLDICRAPSIDGLSEEFSELESLSLINVGLTSLKGFPSLPKLQKLELSDNRIQSGLQNLQGCPNLTHLSLSGNKIKEIDTLEPLKNFSELKHLDLFNCEVTQLDDYREQVFELLPNLKYLDGFDKNDKEADEDEEDGEDGSENEDDDDDEEDPDNDGALGPFSLLLSYWVCILPEDSEGEDFDPVDGENEDEEEEEEEEDDAQRGTKRKHEDEEEGDD</sequence>
<keyword evidence="1" id="KW-0433">Leucine-rich repeat</keyword>
<dbReference type="InterPro" id="IPR045081">
    <property type="entry name" value="AN32"/>
</dbReference>
<evidence type="ECO:0000313" key="6">
    <source>
        <dbReference type="EMBL" id="EKC24206.1"/>
    </source>
</evidence>
<dbReference type="InterPro" id="IPR032675">
    <property type="entry name" value="LRR_dom_sf"/>
</dbReference>
<feature type="compositionally biased region" description="Acidic residues" evidence="4">
    <location>
        <begin position="235"/>
        <end position="261"/>
    </location>
</feature>
<dbReference type="SUPFAM" id="SSF52058">
    <property type="entry name" value="L domain-like"/>
    <property type="match status" value="2"/>
</dbReference>
<accession>K1QRM9</accession>
<dbReference type="InterPro" id="IPR003603">
    <property type="entry name" value="U2A'_phosphoprotein32A_C"/>
</dbReference>
<dbReference type="SMART" id="SM00365">
    <property type="entry name" value="LRR_SD22"/>
    <property type="match status" value="2"/>
</dbReference>
<proteinExistence type="inferred from homology"/>
<dbReference type="FunFam" id="3.80.10.10:FF:000131">
    <property type="entry name" value="acidic leucine-rich nuclear phosphoprotein 32-related protein-like"/>
    <property type="match status" value="1"/>
</dbReference>
<keyword evidence="2" id="KW-0677">Repeat</keyword>
<dbReference type="AlphaFoldDB" id="K1QRM9"/>
<organism evidence="6">
    <name type="scientific">Magallana gigas</name>
    <name type="common">Pacific oyster</name>
    <name type="synonym">Crassostrea gigas</name>
    <dbReference type="NCBI Taxonomy" id="29159"/>
    <lineage>
        <taxon>Eukaryota</taxon>
        <taxon>Metazoa</taxon>
        <taxon>Spiralia</taxon>
        <taxon>Lophotrochozoa</taxon>
        <taxon>Mollusca</taxon>
        <taxon>Bivalvia</taxon>
        <taxon>Autobranchia</taxon>
        <taxon>Pteriomorphia</taxon>
        <taxon>Ostreida</taxon>
        <taxon>Ostreoidea</taxon>
        <taxon>Ostreidae</taxon>
        <taxon>Magallana</taxon>
    </lineage>
</organism>
<evidence type="ECO:0000256" key="3">
    <source>
        <dbReference type="ARBA" id="ARBA00025777"/>
    </source>
</evidence>